<proteinExistence type="predicted"/>
<dbReference type="PANTHER" id="PTHR40448:SF1">
    <property type="entry name" value="TWO-COMPONENT SENSOR HISTIDINE KINASE"/>
    <property type="match status" value="1"/>
</dbReference>
<sequence length="288" mass="33345">MIIVVLFYLHRTLLLRLRGLGAWNVVLIGFQLLLLFLAFLEASVWQVGIFFLLFIGIEWIRYRWGREVTKSIMLVSEYEEQFDQMNETFRVVRSERHEFLKHISAIHFMLEHDNPQGARAYLNQLVENYEETNLSIKGEKGVVAGVLHQAYRRAKKSGVEVIYDLDLPISTLPMSDYDLVSLMGNILSNSIDACEEWQLHKKQKATLSLQFYKRSGLYLLICKNDTLPIPTQVVDHLFDSYGHSTKGEAHHGLGTKVIKDIVEAHQGFLDFVYKEEQFELKIKIPAVK</sequence>
<dbReference type="GO" id="GO:0042802">
    <property type="term" value="F:identical protein binding"/>
    <property type="evidence" value="ECO:0007669"/>
    <property type="project" value="TreeGrafter"/>
</dbReference>
<dbReference type="SUPFAM" id="SSF55874">
    <property type="entry name" value="ATPase domain of HSP90 chaperone/DNA topoisomerase II/histidine kinase"/>
    <property type="match status" value="1"/>
</dbReference>
<dbReference type="Pfam" id="PF14501">
    <property type="entry name" value="HATPase_c_5"/>
    <property type="match status" value="1"/>
</dbReference>
<dbReference type="EMBL" id="CP041666">
    <property type="protein sequence ID" value="QDP42074.1"/>
    <property type="molecule type" value="Genomic_DNA"/>
</dbReference>
<dbReference type="AlphaFoldDB" id="A0A516KL01"/>
<dbReference type="CDD" id="cd16935">
    <property type="entry name" value="HATPase_AgrC-ComD-like"/>
    <property type="match status" value="1"/>
</dbReference>
<evidence type="ECO:0000313" key="4">
    <source>
        <dbReference type="Proteomes" id="UP000315215"/>
    </source>
</evidence>
<accession>A0A516KL01</accession>
<keyword evidence="1" id="KW-1133">Transmembrane helix</keyword>
<reference evidence="3 4" key="1">
    <citation type="submission" date="2019-07" db="EMBL/GenBank/DDBJ databases">
        <authorList>
            <person name="Li J."/>
        </authorList>
    </citation>
    <scope>NUCLEOTIDE SEQUENCE [LARGE SCALE GENOMIC DNA]</scope>
    <source>
        <strain evidence="3 4">TKL69</strain>
    </source>
</reference>
<keyword evidence="1" id="KW-0472">Membrane</keyword>
<dbReference type="Gene3D" id="3.30.565.10">
    <property type="entry name" value="Histidine kinase-like ATPase, C-terminal domain"/>
    <property type="match status" value="1"/>
</dbReference>
<keyword evidence="1" id="KW-0812">Transmembrane</keyword>
<feature type="domain" description="Sensor histidine kinase NatK-like C-terminal" evidence="2">
    <location>
        <begin position="177"/>
        <end position="285"/>
    </location>
</feature>
<dbReference type="Gene3D" id="1.10.287.130">
    <property type="match status" value="1"/>
</dbReference>
<dbReference type="OrthoDB" id="1634477at2"/>
<dbReference type="KEGG" id="aqt:FN924_03190"/>
<organism evidence="3 4">
    <name type="scientific">Radiobacillus deserti</name>
    <dbReference type="NCBI Taxonomy" id="2594883"/>
    <lineage>
        <taxon>Bacteria</taxon>
        <taxon>Bacillati</taxon>
        <taxon>Bacillota</taxon>
        <taxon>Bacilli</taxon>
        <taxon>Bacillales</taxon>
        <taxon>Bacillaceae</taxon>
        <taxon>Radiobacillus</taxon>
    </lineage>
</organism>
<feature type="transmembrane region" description="Helical" evidence="1">
    <location>
        <begin position="20"/>
        <end position="39"/>
    </location>
</feature>
<dbReference type="InterPro" id="IPR036890">
    <property type="entry name" value="HATPase_C_sf"/>
</dbReference>
<protein>
    <submittedName>
        <fullName evidence="3">GHKL domain-containing protein</fullName>
    </submittedName>
</protein>
<evidence type="ECO:0000259" key="2">
    <source>
        <dbReference type="Pfam" id="PF14501"/>
    </source>
</evidence>
<keyword evidence="4" id="KW-1185">Reference proteome</keyword>
<name>A0A516KL01_9BACI</name>
<evidence type="ECO:0000256" key="1">
    <source>
        <dbReference type="SAM" id="Phobius"/>
    </source>
</evidence>
<feature type="transmembrane region" description="Helical" evidence="1">
    <location>
        <begin position="45"/>
        <end position="64"/>
    </location>
</feature>
<gene>
    <name evidence="3" type="ORF">FN924_03190</name>
</gene>
<evidence type="ECO:0000313" key="3">
    <source>
        <dbReference type="EMBL" id="QDP42074.1"/>
    </source>
</evidence>
<dbReference type="Proteomes" id="UP000315215">
    <property type="component" value="Chromosome"/>
</dbReference>
<dbReference type="PANTHER" id="PTHR40448">
    <property type="entry name" value="TWO-COMPONENT SENSOR HISTIDINE KINASE"/>
    <property type="match status" value="1"/>
</dbReference>
<dbReference type="InterPro" id="IPR032834">
    <property type="entry name" value="NatK-like_C"/>
</dbReference>